<dbReference type="PRINTS" id="PR00507">
    <property type="entry name" value="N12N6MTFRASE"/>
</dbReference>
<feature type="compositionally biased region" description="Low complexity" evidence="5">
    <location>
        <begin position="549"/>
        <end position="563"/>
    </location>
</feature>
<dbReference type="InterPro" id="IPR046817">
    <property type="entry name" value="MmeI_N"/>
</dbReference>
<evidence type="ECO:0000256" key="1">
    <source>
        <dbReference type="ARBA" id="ARBA00011900"/>
    </source>
</evidence>
<dbReference type="InterPro" id="IPR029063">
    <property type="entry name" value="SAM-dependent_MTases_sf"/>
</dbReference>
<dbReference type="InterPro" id="IPR046820">
    <property type="entry name" value="MmeI_TRD"/>
</dbReference>
<evidence type="ECO:0000259" key="7">
    <source>
        <dbReference type="Pfam" id="PF20465"/>
    </source>
</evidence>
<dbReference type="GO" id="GO:0032259">
    <property type="term" value="P:methylation"/>
    <property type="evidence" value="ECO:0007669"/>
    <property type="project" value="UniProtKB-KW"/>
</dbReference>
<evidence type="ECO:0000256" key="3">
    <source>
        <dbReference type="ARBA" id="ARBA00022679"/>
    </source>
</evidence>
<dbReference type="InterPro" id="IPR046819">
    <property type="entry name" value="MmeI_hel"/>
</dbReference>
<dbReference type="Pfam" id="PF20464">
    <property type="entry name" value="MmeI_N"/>
    <property type="match status" value="1"/>
</dbReference>
<feature type="domain" description="MmeI-like DNA-methyltransferase" evidence="9">
    <location>
        <begin position="362"/>
        <end position="473"/>
    </location>
</feature>
<dbReference type="PROSITE" id="PS00092">
    <property type="entry name" value="N6_MTASE"/>
    <property type="match status" value="1"/>
</dbReference>
<feature type="domain" description="MmeI-like N-terminal" evidence="6">
    <location>
        <begin position="23"/>
        <end position="180"/>
    </location>
</feature>
<comment type="caution">
    <text evidence="10">The sequence shown here is derived from an EMBL/GenBank/DDBJ whole genome shotgun (WGS) entry which is preliminary data.</text>
</comment>
<dbReference type="Gene3D" id="3.40.50.150">
    <property type="entry name" value="Vaccinia Virus protein VP39"/>
    <property type="match status" value="1"/>
</dbReference>
<feature type="region of interest" description="Disordered" evidence="5">
    <location>
        <begin position="488"/>
        <end position="511"/>
    </location>
</feature>
<dbReference type="EMBL" id="MTEI01000002">
    <property type="protein sequence ID" value="OQW89169.1"/>
    <property type="molecule type" value="Genomic_DNA"/>
</dbReference>
<dbReference type="Pfam" id="PF20465">
    <property type="entry name" value="MmeI_hel"/>
    <property type="match status" value="1"/>
</dbReference>
<accession>A0A1W9KWZ5</accession>
<feature type="domain" description="MmeI-like DNA-methyltransferase" evidence="9">
    <location>
        <begin position="606"/>
        <end position="719"/>
    </location>
</feature>
<dbReference type="GO" id="GO:0003676">
    <property type="term" value="F:nucleic acid binding"/>
    <property type="evidence" value="ECO:0007669"/>
    <property type="project" value="InterPro"/>
</dbReference>
<dbReference type="AlphaFoldDB" id="A0A1W9KWZ5"/>
<dbReference type="InterPro" id="IPR050953">
    <property type="entry name" value="N4_N6_ade-DNA_methylase"/>
</dbReference>
<dbReference type="PANTHER" id="PTHR33841">
    <property type="entry name" value="DNA METHYLTRANSFERASE YEEA-RELATED"/>
    <property type="match status" value="1"/>
</dbReference>
<evidence type="ECO:0000256" key="2">
    <source>
        <dbReference type="ARBA" id="ARBA00022603"/>
    </source>
</evidence>
<evidence type="ECO:0000256" key="5">
    <source>
        <dbReference type="SAM" id="MobiDB-lite"/>
    </source>
</evidence>
<dbReference type="InterPro" id="IPR046816">
    <property type="entry name" value="MmeI_Mtase"/>
</dbReference>
<comment type="catalytic activity">
    <reaction evidence="4">
        <text>a 2'-deoxyadenosine in DNA + S-adenosyl-L-methionine = an N(6)-methyl-2'-deoxyadenosine in DNA + S-adenosyl-L-homocysteine + H(+)</text>
        <dbReference type="Rhea" id="RHEA:15197"/>
        <dbReference type="Rhea" id="RHEA-COMP:12418"/>
        <dbReference type="Rhea" id="RHEA-COMP:12419"/>
        <dbReference type="ChEBI" id="CHEBI:15378"/>
        <dbReference type="ChEBI" id="CHEBI:57856"/>
        <dbReference type="ChEBI" id="CHEBI:59789"/>
        <dbReference type="ChEBI" id="CHEBI:90615"/>
        <dbReference type="ChEBI" id="CHEBI:90616"/>
        <dbReference type="EC" id="2.1.1.72"/>
    </reaction>
</comment>
<sequence length="1185" mass="128815">MTPQDFISKWGAPGGIPGPAYALNEEQGAQSHFLDLCELLAVPKPGSADGYRFEEKSAVIGGKTGYADVFKRGVFAWENKAPGKNLDAALKQLLTYSLALSNPPILVVSDRLTIRIHTQFTGHPSQTHTVLLDELDQPDKLALLRRIWTAPESFKPKVTNRDITEAAAKSFATLAEGLRRRGAVTDPEATANRVAHFLTQCLFCFFAEDVGLLPGQMFERLVSNRAITPAKLTQALADLFKAMAEGGMFGADDIAWFNGGLFKRIDVPQLTILDVTELRNAAGLNWSAIDVSIFGTLFERGLDPAKRSQLGAHYTDTATIDRIIDPVLRRPLLQKWELVAQDLKGLQAKSTKKGDKAYRDAKARFVGWLDELANYRILDPACGSGNFLFLGLKALKDIEHKSHLDAAALGLDREADLVTGPHNVLGIELNEYAAELARVTVWIGELQWRMAHGYEFKTNPVLEPLDHIECRDALLSFPAACHPGAAVDGHPGLDPGSMPSDATQPPHVEPGAWAAQMPQPHTRCFLKSAATSAPPTPLSGEGEATAGHPDAAVDGPPGAAVDGHPSAAVDCHPGLDPGSTPAPSGLRDAPTLAAPAVTEAPWPKANIVIGNPPFLGDKKMRSELGDEYTTTLRKTYEGRVPGGADLVCYWFEKARTALGGAGLNAAGLVATNSIRGGKNRAVLDAIEKTTRIYEAWSDQGWVNEGAAVRVSLIAFGDSAQDALLDGKVVSKIHTDLSVTAGAGGTDTTVARPLICNKGVSFQGPVLVGDFEIAYAEAVNWLRRPNPNGRSSADVIRPLSNGKDITSNSRGLWVVDFDSRSEDTAALYEEPFEHVVRYVKPMREESRDDSRRKKWWLHGRSGTDYRIATKHISRYIATSQVSKHRMFVWLPERIWPHQTVIAIARADDTTFGILHSRFHELWSLRMCTWLGAGNDPRYTPTTCFETFPFPAGLTPADTAHQRTETLPSGAIIPADIYKQNMPLALTDKGQVATNNILNSSNESMQPTDAEAGVVRMSGAILKSNAYEPPASEPAPPGQPTKGSAHGIETPKRNDLKTHATAIATAAKKLNDLRENWLNPPEWTHKVPEVTPLGMDHSPYPDRIEPKPGISEQDLKALQKRTLTNLYNAKPAWLTMAHQQLDAAVAAAYNWPDYAPAMPDDEILKRLLALNLARSVTISSQTEPPTP</sequence>
<protein>
    <recommendedName>
        <fullName evidence="1">site-specific DNA-methyltransferase (adenine-specific)</fullName>
        <ecNumber evidence="1">2.1.1.72</ecNumber>
    </recommendedName>
</protein>
<dbReference type="Proteomes" id="UP000192505">
    <property type="component" value="Unassembled WGS sequence"/>
</dbReference>
<feature type="region of interest" description="Disordered" evidence="5">
    <location>
        <begin position="1024"/>
        <end position="1054"/>
    </location>
</feature>
<evidence type="ECO:0000256" key="4">
    <source>
        <dbReference type="ARBA" id="ARBA00047942"/>
    </source>
</evidence>
<dbReference type="EC" id="2.1.1.72" evidence="1"/>
<dbReference type="GO" id="GO:0009007">
    <property type="term" value="F:site-specific DNA-methyltransferase (adenine-specific) activity"/>
    <property type="evidence" value="ECO:0007669"/>
    <property type="project" value="UniProtKB-EC"/>
</dbReference>
<gene>
    <name evidence="10" type="ORF">BWK72_04220</name>
</gene>
<name>A0A1W9KWZ5_9BURK</name>
<evidence type="ECO:0000313" key="11">
    <source>
        <dbReference type="Proteomes" id="UP000192505"/>
    </source>
</evidence>
<keyword evidence="3" id="KW-0808">Transferase</keyword>
<evidence type="ECO:0000259" key="6">
    <source>
        <dbReference type="Pfam" id="PF20464"/>
    </source>
</evidence>
<dbReference type="Pfam" id="PF20466">
    <property type="entry name" value="MmeI_TRD"/>
    <property type="match status" value="1"/>
</dbReference>
<reference evidence="10 11" key="1">
    <citation type="submission" date="2017-01" db="EMBL/GenBank/DDBJ databases">
        <title>Novel large sulfur bacteria in the metagenomes of groundwater-fed chemosynthetic microbial mats in the Lake Huron basin.</title>
        <authorList>
            <person name="Sharrar A.M."/>
            <person name="Flood B.E."/>
            <person name="Bailey J.V."/>
            <person name="Jones D.S."/>
            <person name="Biddanda B."/>
            <person name="Ruberg S.A."/>
            <person name="Marcus D.N."/>
            <person name="Dick G.J."/>
        </authorList>
    </citation>
    <scope>NUCLEOTIDE SEQUENCE [LARGE SCALE GENOMIC DNA]</scope>
    <source>
        <strain evidence="10">A7</strain>
    </source>
</reference>
<dbReference type="PANTHER" id="PTHR33841:SF1">
    <property type="entry name" value="DNA METHYLTRANSFERASE A"/>
    <property type="match status" value="1"/>
</dbReference>
<evidence type="ECO:0000313" key="10">
    <source>
        <dbReference type="EMBL" id="OQW89169.1"/>
    </source>
</evidence>
<organism evidence="10 11">
    <name type="scientific">Rhodoferax ferrireducens</name>
    <dbReference type="NCBI Taxonomy" id="192843"/>
    <lineage>
        <taxon>Bacteria</taxon>
        <taxon>Pseudomonadati</taxon>
        <taxon>Pseudomonadota</taxon>
        <taxon>Betaproteobacteria</taxon>
        <taxon>Burkholderiales</taxon>
        <taxon>Comamonadaceae</taxon>
        <taxon>Rhodoferax</taxon>
    </lineage>
</organism>
<dbReference type="SUPFAM" id="SSF53335">
    <property type="entry name" value="S-adenosyl-L-methionine-dependent methyltransferases"/>
    <property type="match status" value="1"/>
</dbReference>
<feature type="region of interest" description="Disordered" evidence="5">
    <location>
        <begin position="530"/>
        <end position="589"/>
    </location>
</feature>
<feature type="domain" description="MmeI-like helicase spacer" evidence="7">
    <location>
        <begin position="193"/>
        <end position="262"/>
    </location>
</feature>
<evidence type="ECO:0000259" key="8">
    <source>
        <dbReference type="Pfam" id="PF20466"/>
    </source>
</evidence>
<evidence type="ECO:0000259" key="9">
    <source>
        <dbReference type="Pfam" id="PF20473"/>
    </source>
</evidence>
<feature type="domain" description="MmeI-like target recognition" evidence="8">
    <location>
        <begin position="792"/>
        <end position="950"/>
    </location>
</feature>
<proteinExistence type="predicted"/>
<dbReference type="InterPro" id="IPR002052">
    <property type="entry name" value="DNA_methylase_N6_adenine_CS"/>
</dbReference>
<dbReference type="Pfam" id="PF20473">
    <property type="entry name" value="MmeI_Mtase"/>
    <property type="match status" value="2"/>
</dbReference>
<keyword evidence="2" id="KW-0489">Methyltransferase</keyword>